<dbReference type="InterPro" id="IPR036890">
    <property type="entry name" value="HATPase_C_sf"/>
</dbReference>
<dbReference type="GO" id="GO:0016020">
    <property type="term" value="C:membrane"/>
    <property type="evidence" value="ECO:0007669"/>
    <property type="project" value="InterPro"/>
</dbReference>
<dbReference type="RefSeq" id="WP_090389380.1">
    <property type="nucleotide sequence ID" value="NZ_FMZO01000003.1"/>
</dbReference>
<keyword evidence="1" id="KW-0472">Membrane</keyword>
<keyword evidence="6" id="KW-1185">Reference proteome</keyword>
<feature type="signal peptide" evidence="2">
    <location>
        <begin position="1"/>
        <end position="21"/>
    </location>
</feature>
<dbReference type="PANTHER" id="PTHR34220:SF7">
    <property type="entry name" value="SENSOR HISTIDINE KINASE YPDA"/>
    <property type="match status" value="1"/>
</dbReference>
<dbReference type="Pfam" id="PF02518">
    <property type="entry name" value="HATPase_c"/>
    <property type="match status" value="1"/>
</dbReference>
<name>A0A1G6NA61_NIADE</name>
<dbReference type="PANTHER" id="PTHR34220">
    <property type="entry name" value="SENSOR HISTIDINE KINASE YPDA"/>
    <property type="match status" value="1"/>
</dbReference>
<feature type="transmembrane region" description="Helical" evidence="1">
    <location>
        <begin position="323"/>
        <end position="341"/>
    </location>
</feature>
<keyword evidence="1" id="KW-1133">Transmembrane helix</keyword>
<accession>A0A1G6NA61</accession>
<dbReference type="Pfam" id="PF06580">
    <property type="entry name" value="His_kinase"/>
    <property type="match status" value="1"/>
</dbReference>
<dbReference type="AlphaFoldDB" id="A0A1G6NA61"/>
<proteinExistence type="predicted"/>
<keyword evidence="1" id="KW-0812">Transmembrane</keyword>
<feature type="domain" description="Signal transduction histidine kinase internal region" evidence="4">
    <location>
        <begin position="358"/>
        <end position="435"/>
    </location>
</feature>
<evidence type="ECO:0000256" key="2">
    <source>
        <dbReference type="SAM" id="SignalP"/>
    </source>
</evidence>
<dbReference type="Proteomes" id="UP000198757">
    <property type="component" value="Unassembled WGS sequence"/>
</dbReference>
<keyword evidence="2" id="KW-0732">Signal</keyword>
<protein>
    <submittedName>
        <fullName evidence="5">Histidine kinase</fullName>
    </submittedName>
</protein>
<dbReference type="OrthoDB" id="9809670at2"/>
<dbReference type="STRING" id="1285928.SAMN04487894_103209"/>
<keyword evidence="5" id="KW-0418">Kinase</keyword>
<dbReference type="Gene3D" id="3.30.565.10">
    <property type="entry name" value="Histidine kinase-like ATPase, C-terminal domain"/>
    <property type="match status" value="1"/>
</dbReference>
<reference evidence="6" key="1">
    <citation type="submission" date="2016-10" db="EMBL/GenBank/DDBJ databases">
        <authorList>
            <person name="Varghese N."/>
            <person name="Submissions S."/>
        </authorList>
    </citation>
    <scope>NUCLEOTIDE SEQUENCE [LARGE SCALE GENOMIC DNA]</scope>
    <source>
        <strain evidence="6">DSM 25811 / CCM 8410 / LMG 26954 / E90</strain>
    </source>
</reference>
<evidence type="ECO:0000256" key="1">
    <source>
        <dbReference type="SAM" id="Phobius"/>
    </source>
</evidence>
<evidence type="ECO:0000259" key="4">
    <source>
        <dbReference type="Pfam" id="PF06580"/>
    </source>
</evidence>
<evidence type="ECO:0000313" key="5">
    <source>
        <dbReference type="EMBL" id="SDC64738.1"/>
    </source>
</evidence>
<dbReference type="InterPro" id="IPR050640">
    <property type="entry name" value="Bact_2-comp_sensor_kinase"/>
</dbReference>
<organism evidence="5 6">
    <name type="scientific">Niabella drilacis (strain DSM 25811 / CCM 8410 / CCUG 62505 / LMG 26954 / E90)</name>
    <dbReference type="NCBI Taxonomy" id="1285928"/>
    <lineage>
        <taxon>Bacteria</taxon>
        <taxon>Pseudomonadati</taxon>
        <taxon>Bacteroidota</taxon>
        <taxon>Chitinophagia</taxon>
        <taxon>Chitinophagales</taxon>
        <taxon>Chitinophagaceae</taxon>
        <taxon>Niabella</taxon>
    </lineage>
</organism>
<evidence type="ECO:0000313" key="6">
    <source>
        <dbReference type="Proteomes" id="UP000198757"/>
    </source>
</evidence>
<evidence type="ECO:0000259" key="3">
    <source>
        <dbReference type="Pfam" id="PF02518"/>
    </source>
</evidence>
<dbReference type="GO" id="GO:0000155">
    <property type="term" value="F:phosphorelay sensor kinase activity"/>
    <property type="evidence" value="ECO:0007669"/>
    <property type="project" value="InterPro"/>
</dbReference>
<dbReference type="InterPro" id="IPR010559">
    <property type="entry name" value="Sig_transdc_His_kin_internal"/>
</dbReference>
<feature type="domain" description="Histidine kinase/HSP90-like ATPase" evidence="3">
    <location>
        <begin position="456"/>
        <end position="518"/>
    </location>
</feature>
<dbReference type="InterPro" id="IPR003594">
    <property type="entry name" value="HATPase_dom"/>
</dbReference>
<feature type="chain" id="PRO_5011528703" evidence="2">
    <location>
        <begin position="22"/>
        <end position="550"/>
    </location>
</feature>
<dbReference type="SUPFAM" id="SSF55874">
    <property type="entry name" value="ATPase domain of HSP90 chaperone/DNA topoisomerase II/histidine kinase"/>
    <property type="match status" value="1"/>
</dbReference>
<sequence length="550" mass="63270">MMRLSLILLLYCLLLYSPSYAQEFRGAVETKAGFLSSNSNGLKKYKNKIADAKDLDRLLKDSIKFKDINLFLLHKKTSNKSLGYEEFANGRELENTCRKINDSLYEIYINTPSKEVLFAYRENDRYGPGWYGKMTGGLNAPDAMGGDYDSLIIKTGRQTAAFKLYAYNPFLYGSELFIWDKKENKNAITFKLLFQFPQPQLEGAATDTLVINKKREDPSFNWYPKYDSLRLDHQKATIKKGQQLVLVFKHFLDYYRWNYMDNLFYRIDSTSGWSLTPLASTPSILLEDLKPGKHLLQVKYPVDEAPVFTYEIEVLPRMRDSPIWWVLSGIVVSGVGFLFINRRRLRAAQQKAQKTRLELQAIQSQLNPHFMFNALGSVQYLMHNNEKQKADHYLTEFSALLRSSLSNNENEMIPLSRELQVLNSYIALEQLRFGFRYQCTIGRGIAPDTIPVPTLLMQPLVENAIKHGLSSLREKGLLEIRVQQQESDLLIAIIDNGPGFAPAQLYTGLGTKLVKERIGLLRRNGYQVELSFATDQKNETKVCLKFRNWA</sequence>
<gene>
    <name evidence="5" type="ORF">SAMN04487894_103209</name>
</gene>
<dbReference type="EMBL" id="FMZO01000003">
    <property type="protein sequence ID" value="SDC64738.1"/>
    <property type="molecule type" value="Genomic_DNA"/>
</dbReference>
<keyword evidence="5" id="KW-0808">Transferase</keyword>